<dbReference type="Pfam" id="PF00140">
    <property type="entry name" value="Sigma70_r1_2"/>
    <property type="match status" value="1"/>
</dbReference>
<feature type="compositionally biased region" description="Low complexity" evidence="7">
    <location>
        <begin position="174"/>
        <end position="185"/>
    </location>
</feature>
<dbReference type="GO" id="GO:0016987">
    <property type="term" value="F:sigma factor activity"/>
    <property type="evidence" value="ECO:0007669"/>
    <property type="project" value="UniProtKB-UniRule"/>
</dbReference>
<feature type="domain" description="RNA polymerase sigma-70" evidence="9">
    <location>
        <begin position="573"/>
        <end position="599"/>
    </location>
</feature>
<dbReference type="InterPro" id="IPR012760">
    <property type="entry name" value="RNA_pol_sigma_RpoD_C"/>
</dbReference>
<dbReference type="InterPro" id="IPR042189">
    <property type="entry name" value="RNA_pol_sigma_70_r1_1_sf"/>
</dbReference>
<dbReference type="InterPro" id="IPR013324">
    <property type="entry name" value="RNA_pol_sigma_r3/r4-like"/>
</dbReference>
<proteinExistence type="inferred from homology"/>
<dbReference type="NCBIfam" id="TIGR02937">
    <property type="entry name" value="sigma70-ECF"/>
    <property type="match status" value="1"/>
</dbReference>
<dbReference type="RefSeq" id="WP_036750061.1">
    <property type="nucleotide sequence ID" value="NZ_JAGSGC010000001.1"/>
</dbReference>
<dbReference type="STRING" id="1654360.EA58_05840"/>
<dbReference type="Pfam" id="PF04546">
    <property type="entry name" value="Sigma70_ner"/>
    <property type="match status" value="1"/>
</dbReference>
<evidence type="ECO:0000256" key="1">
    <source>
        <dbReference type="ARBA" id="ARBA00022490"/>
    </source>
</evidence>
<dbReference type="InterPro" id="IPR007631">
    <property type="entry name" value="RNA_pol_sigma_70_non-ess"/>
</dbReference>
<dbReference type="Gene3D" id="1.10.220.120">
    <property type="entry name" value="Sigma-70 factor, region 1.1"/>
    <property type="match status" value="1"/>
</dbReference>
<dbReference type="Pfam" id="PF03979">
    <property type="entry name" value="Sigma70_r1_1"/>
    <property type="match status" value="1"/>
</dbReference>
<sequence length="614" mass="70223">MEQNPQSQLKLLVAKGKEQGYLTYAEVNDHLPEDIVDSDQVEDIIQMINDMGIKVVETAPDADELMMTEDNADEDAIEAAAQALSSVESEIGRTTDPVRMYMREMGTVELLTREGEIDIAKRIEDGINQVQCSVAEYPSAISHLLEQFDKVEAEELRLTDIISGFVDPNEEETTAPTATHIGSELSESDLEDEDKDLEDDDSDDSSDEDDGSIDPEVAREKFMELRVSYERMAAAINKNGRHHADTEVAIEELSEIFKQFRLIPKQFDRLVSSLRDSMDKVRTNERLIMRMCVDNSKMPKKTFVQLFSGNESSSAWIDEALNSGKPYADRLKNYEEDLRRATTKLRMLEDETGLSIERIKDISRRMSIGEAKARRAKKEMVEANLRLVISIAKKYTNRGLQFLDLIQEGNIGLMKAVDKFEYRRGYKFSTYATWWIRQAITRSIADQARTIRIPVHMIETINKLNRISRQMLQEMGREPLPEELAERMQMPEDKIRKVLKIAKEPISMETPIGDDEDSHLGDFIEDTTLQLPMDSATATNLRMATNEVLAGLTPREAKVLRMRFGIDMNTDHTLEEVGKQFDVTRERIRQIEAKALRKLRHPSRSDVLRSFLDE</sequence>
<dbReference type="InterPro" id="IPR036388">
    <property type="entry name" value="WH-like_DNA-bd_sf"/>
</dbReference>
<dbReference type="Pfam" id="PF04542">
    <property type="entry name" value="Sigma70_r2"/>
    <property type="match status" value="1"/>
</dbReference>
<dbReference type="NCBIfam" id="NF004208">
    <property type="entry name" value="PRK05658.1"/>
    <property type="match status" value="1"/>
</dbReference>
<dbReference type="SUPFAM" id="SSF88946">
    <property type="entry name" value="Sigma2 domain of RNA polymerase sigma factors"/>
    <property type="match status" value="1"/>
</dbReference>
<evidence type="ECO:0000256" key="4">
    <source>
        <dbReference type="ARBA" id="ARBA00023125"/>
    </source>
</evidence>
<keyword evidence="5 6" id="KW-0804">Transcription</keyword>
<dbReference type="NCBIfam" id="TIGR02393">
    <property type="entry name" value="RpoD_Cterm"/>
    <property type="match status" value="1"/>
</dbReference>
<dbReference type="InterPro" id="IPR050239">
    <property type="entry name" value="Sigma-70_RNA_pol_init_factors"/>
</dbReference>
<keyword evidence="3 6" id="KW-0731">Sigma factor</keyword>
<dbReference type="FunFam" id="1.10.220.120:FF:000001">
    <property type="entry name" value="RNA polymerase sigma factor RpoD"/>
    <property type="match status" value="1"/>
</dbReference>
<dbReference type="AlphaFoldDB" id="A0A066RXN2"/>
<dbReference type="InterPro" id="IPR007630">
    <property type="entry name" value="RNA_pol_sigma70_r4"/>
</dbReference>
<feature type="domain" description="RNA polymerase sigma-70" evidence="8">
    <location>
        <begin position="404"/>
        <end position="417"/>
    </location>
</feature>
<dbReference type="CDD" id="cd06171">
    <property type="entry name" value="Sigma70_r4"/>
    <property type="match status" value="1"/>
</dbReference>
<evidence type="ECO:0000313" key="10">
    <source>
        <dbReference type="EMBL" id="KDM92462.1"/>
    </source>
</evidence>
<dbReference type="Proteomes" id="UP000027192">
    <property type="component" value="Unassembled WGS sequence"/>
</dbReference>
<dbReference type="PANTHER" id="PTHR30603:SF60">
    <property type="entry name" value="RNA POLYMERASE SIGMA FACTOR RPOD"/>
    <property type="match status" value="1"/>
</dbReference>
<dbReference type="EMBL" id="JMIB01000008">
    <property type="protein sequence ID" value="KDM92462.1"/>
    <property type="molecule type" value="Genomic_DNA"/>
</dbReference>
<feature type="compositionally biased region" description="Acidic residues" evidence="7">
    <location>
        <begin position="186"/>
        <end position="213"/>
    </location>
</feature>
<keyword evidence="4 6" id="KW-0238">DNA-binding</keyword>
<dbReference type="PANTHER" id="PTHR30603">
    <property type="entry name" value="RNA POLYMERASE SIGMA FACTOR RPO"/>
    <property type="match status" value="1"/>
</dbReference>
<dbReference type="InterPro" id="IPR000943">
    <property type="entry name" value="RNA_pol_sigma70"/>
</dbReference>
<comment type="caution">
    <text evidence="10">The sequence shown here is derived from an EMBL/GenBank/DDBJ whole genome shotgun (WGS) entry which is preliminary data.</text>
</comment>
<feature type="short sequence motif" description="Interaction with polymerase core subunit RpoC" evidence="6">
    <location>
        <begin position="404"/>
        <end position="407"/>
    </location>
</feature>
<dbReference type="FunFam" id="1.10.10.10:FF:000004">
    <property type="entry name" value="RNA polymerase sigma factor SigA"/>
    <property type="match status" value="1"/>
</dbReference>
<dbReference type="SUPFAM" id="SSF88659">
    <property type="entry name" value="Sigma3 and sigma4 domains of RNA polymerase sigma factors"/>
    <property type="match status" value="2"/>
</dbReference>
<comment type="subunit">
    <text evidence="6">Interacts transiently with the RNA polymerase catalytic core.</text>
</comment>
<evidence type="ECO:0000256" key="7">
    <source>
        <dbReference type="SAM" id="MobiDB-lite"/>
    </source>
</evidence>
<reference evidence="10 11" key="1">
    <citation type="submission" date="2014-04" db="EMBL/GenBank/DDBJ databases">
        <title>Draft genome sequence of Photobacterium halotolerans S2753: a solonamide, ngercheumicin and holomycin producer.</title>
        <authorList>
            <person name="Machado H.R."/>
            <person name="Gram L."/>
        </authorList>
    </citation>
    <scope>NUCLEOTIDE SEQUENCE [LARGE SCALE GENOMIC DNA]</scope>
    <source>
        <strain evidence="10 11">S2753</strain>
    </source>
</reference>
<dbReference type="InterPro" id="IPR007624">
    <property type="entry name" value="RNA_pol_sigma70_r3"/>
</dbReference>
<dbReference type="OrthoDB" id="9809557at2"/>
<protein>
    <recommendedName>
        <fullName evidence="6">RNA polymerase sigma factor RpoD</fullName>
    </recommendedName>
    <alternativeName>
        <fullName evidence="6">Sigma-70</fullName>
    </alternativeName>
</protein>
<dbReference type="Gene3D" id="1.10.601.10">
    <property type="entry name" value="RNA Polymerase Primary Sigma Factor"/>
    <property type="match status" value="1"/>
</dbReference>
<dbReference type="GO" id="GO:0003677">
    <property type="term" value="F:DNA binding"/>
    <property type="evidence" value="ECO:0007669"/>
    <property type="project" value="UniProtKB-UniRule"/>
</dbReference>
<dbReference type="Gene3D" id="1.10.10.10">
    <property type="entry name" value="Winged helix-like DNA-binding domain superfamily/Winged helix DNA-binding domain"/>
    <property type="match status" value="2"/>
</dbReference>
<evidence type="ECO:0000256" key="5">
    <source>
        <dbReference type="ARBA" id="ARBA00023163"/>
    </source>
</evidence>
<keyword evidence="11" id="KW-1185">Reference proteome</keyword>
<keyword evidence="2 6" id="KW-0805">Transcription regulation</keyword>
<dbReference type="Pfam" id="PF04545">
    <property type="entry name" value="Sigma70_r4"/>
    <property type="match status" value="1"/>
</dbReference>
<dbReference type="PRINTS" id="PR00046">
    <property type="entry name" value="SIGMA70FCT"/>
</dbReference>
<keyword evidence="1 6" id="KW-0963">Cytoplasm</keyword>
<dbReference type="FunFam" id="1.10.10.10:FF:000002">
    <property type="entry name" value="RNA polymerase sigma factor SigA"/>
    <property type="match status" value="1"/>
</dbReference>
<comment type="function">
    <text evidence="6">Sigma factors are initiation factors that promote the attachment of RNA polymerase to specific initiation sites and are then released. This sigma factor is the primary sigma factor during exponential growth.</text>
</comment>
<dbReference type="FunFam" id="1.10.601.10:FF:000002">
    <property type="entry name" value="RNA polymerase sigma factor RpoD"/>
    <property type="match status" value="1"/>
</dbReference>
<feature type="region of interest" description="Disordered" evidence="7">
    <location>
        <begin position="167"/>
        <end position="217"/>
    </location>
</feature>
<feature type="region of interest" description="Sigma-70 factor domain-4" evidence="6">
    <location>
        <begin position="548"/>
        <end position="601"/>
    </location>
</feature>
<dbReference type="InterPro" id="IPR009042">
    <property type="entry name" value="RNA_pol_sigma70_r1_2"/>
</dbReference>
<dbReference type="GO" id="GO:0006352">
    <property type="term" value="P:DNA-templated transcription initiation"/>
    <property type="evidence" value="ECO:0007669"/>
    <property type="project" value="UniProtKB-UniRule"/>
</dbReference>
<evidence type="ECO:0000313" key="11">
    <source>
        <dbReference type="Proteomes" id="UP000027192"/>
    </source>
</evidence>
<name>A0A066RXN2_9GAMM</name>
<feature type="region of interest" description="Sigma-70 factor domain-2" evidence="6">
    <location>
        <begin position="380"/>
        <end position="450"/>
    </location>
</feature>
<evidence type="ECO:0000256" key="2">
    <source>
        <dbReference type="ARBA" id="ARBA00023015"/>
    </source>
</evidence>
<feature type="DNA-binding region" description="H-T-H motif" evidence="6">
    <location>
        <begin position="574"/>
        <end position="593"/>
    </location>
</feature>
<dbReference type="PROSITE" id="PS00716">
    <property type="entry name" value="SIGMA70_2"/>
    <property type="match status" value="1"/>
</dbReference>
<dbReference type="InterPro" id="IPR014284">
    <property type="entry name" value="RNA_pol_sigma-70_dom"/>
</dbReference>
<evidence type="ECO:0000256" key="6">
    <source>
        <dbReference type="HAMAP-Rule" id="MF_00963"/>
    </source>
</evidence>
<dbReference type="PROSITE" id="PS00715">
    <property type="entry name" value="SIGMA70_1"/>
    <property type="match status" value="1"/>
</dbReference>
<gene>
    <name evidence="6" type="primary">rpoD</name>
    <name evidence="10" type="ORF">EA58_05840</name>
</gene>
<feature type="region of interest" description="Sigma-70 factor domain-3" evidence="6">
    <location>
        <begin position="459"/>
        <end position="535"/>
    </location>
</feature>
<dbReference type="GO" id="GO:0005737">
    <property type="term" value="C:cytoplasm"/>
    <property type="evidence" value="ECO:0007669"/>
    <property type="project" value="UniProtKB-SubCell"/>
</dbReference>
<comment type="similarity">
    <text evidence="6">Belongs to the sigma-70 factor family. RpoD/SigA subfamily.</text>
</comment>
<dbReference type="InterPro" id="IPR013325">
    <property type="entry name" value="RNA_pol_sigma_r2"/>
</dbReference>
<dbReference type="InterPro" id="IPR007127">
    <property type="entry name" value="RNA_pol_sigma_70_r1_1"/>
</dbReference>
<dbReference type="HAMAP" id="MF_00963">
    <property type="entry name" value="Sigma70_RpoD_SigA"/>
    <property type="match status" value="1"/>
</dbReference>
<accession>A0A066RXN2</accession>
<evidence type="ECO:0000259" key="8">
    <source>
        <dbReference type="PROSITE" id="PS00715"/>
    </source>
</evidence>
<dbReference type="Pfam" id="PF04539">
    <property type="entry name" value="Sigma70_r3"/>
    <property type="match status" value="1"/>
</dbReference>
<dbReference type="InterPro" id="IPR028630">
    <property type="entry name" value="Sigma70_RpoD"/>
</dbReference>
<evidence type="ECO:0000259" key="9">
    <source>
        <dbReference type="PROSITE" id="PS00716"/>
    </source>
</evidence>
<evidence type="ECO:0000256" key="3">
    <source>
        <dbReference type="ARBA" id="ARBA00023082"/>
    </source>
</evidence>
<dbReference type="InterPro" id="IPR007627">
    <property type="entry name" value="RNA_pol_sigma70_r2"/>
</dbReference>
<comment type="subcellular location">
    <subcellularLocation>
        <location evidence="6">Cytoplasm</location>
    </subcellularLocation>
</comment>
<organism evidence="10 11">
    <name type="scientific">Photobacterium galatheae</name>
    <dbReference type="NCBI Taxonomy" id="1654360"/>
    <lineage>
        <taxon>Bacteria</taxon>
        <taxon>Pseudomonadati</taxon>
        <taxon>Pseudomonadota</taxon>
        <taxon>Gammaproteobacteria</taxon>
        <taxon>Vibrionales</taxon>
        <taxon>Vibrionaceae</taxon>
        <taxon>Photobacterium</taxon>
    </lineage>
</organism>